<accession>L7F071</accession>
<reference evidence="1 2" key="1">
    <citation type="journal article" date="2011" name="Plasmid">
        <title>Streptomyces turgidiscabies Car8 contains a modular pathogenicity island that shares virulence genes with other actinobacterial plant pathogens.</title>
        <authorList>
            <person name="Huguet-Tapia J.C."/>
            <person name="Badger J.H."/>
            <person name="Loria R."/>
            <person name="Pettis G.S."/>
        </authorList>
    </citation>
    <scope>NUCLEOTIDE SEQUENCE [LARGE SCALE GENOMIC DNA]</scope>
    <source>
        <strain evidence="1 2">Car8</strain>
    </source>
</reference>
<organism evidence="1 2">
    <name type="scientific">Streptomyces turgidiscabies (strain Car8)</name>
    <dbReference type="NCBI Taxonomy" id="698760"/>
    <lineage>
        <taxon>Bacteria</taxon>
        <taxon>Bacillati</taxon>
        <taxon>Actinomycetota</taxon>
        <taxon>Actinomycetes</taxon>
        <taxon>Kitasatosporales</taxon>
        <taxon>Streptomycetaceae</taxon>
        <taxon>Streptomyces</taxon>
    </lineage>
</organism>
<protein>
    <submittedName>
        <fullName evidence="1">Uncharacterized protein</fullName>
    </submittedName>
</protein>
<dbReference type="PATRIC" id="fig|698760.3.peg.6092"/>
<evidence type="ECO:0000313" key="2">
    <source>
        <dbReference type="Proteomes" id="UP000010931"/>
    </source>
</evidence>
<proteinExistence type="predicted"/>
<gene>
    <name evidence="1" type="ORF">STRTUCAR8_00002</name>
</gene>
<dbReference type="AlphaFoldDB" id="L7F071"/>
<comment type="caution">
    <text evidence="1">The sequence shown here is derived from an EMBL/GenBank/DDBJ whole genome shotgun (WGS) entry which is preliminary data.</text>
</comment>
<dbReference type="EMBL" id="AEJB01000413">
    <property type="protein sequence ID" value="ELP65073.1"/>
    <property type="molecule type" value="Genomic_DNA"/>
</dbReference>
<sequence>MGRAGVVRIVGLDVLRISRLIDADVLTLLRERGIVRGPVLLNGRRRCVEILVRPGTASSWPEMPWTRCVDAAVMLCPAPSMTSASGLHVDGRVWITPPGPAPTVTDANALAEAVATALARRVHLASARGHADQRRY</sequence>
<name>L7F071_STRT8</name>
<dbReference type="STRING" id="85558.T45_09032"/>
<dbReference type="Proteomes" id="UP000010931">
    <property type="component" value="Unassembled WGS sequence"/>
</dbReference>
<evidence type="ECO:0000313" key="1">
    <source>
        <dbReference type="EMBL" id="ELP65073.1"/>
    </source>
</evidence>
<keyword evidence="2" id="KW-1185">Reference proteome</keyword>